<keyword evidence="1" id="KW-0472">Membrane</keyword>
<protein>
    <submittedName>
        <fullName evidence="2">Uncharacterized protein</fullName>
    </submittedName>
</protein>
<evidence type="ECO:0000313" key="2">
    <source>
        <dbReference type="EMBL" id="KAB1084000.1"/>
    </source>
</evidence>
<feature type="transmembrane region" description="Helical" evidence="1">
    <location>
        <begin position="41"/>
        <end position="60"/>
    </location>
</feature>
<dbReference type="EMBL" id="VZUL01000003">
    <property type="protein sequence ID" value="KAB1084000.1"/>
    <property type="molecule type" value="Genomic_DNA"/>
</dbReference>
<proteinExistence type="predicted"/>
<evidence type="ECO:0000256" key="1">
    <source>
        <dbReference type="SAM" id="Phobius"/>
    </source>
</evidence>
<evidence type="ECO:0000313" key="3">
    <source>
        <dbReference type="Proteomes" id="UP000386575"/>
    </source>
</evidence>
<reference evidence="2 3" key="1">
    <citation type="submission" date="2019-09" db="EMBL/GenBank/DDBJ databases">
        <title>Genome sequencing of Ng87 strain.</title>
        <authorList>
            <person name="Karasev E.S."/>
            <person name="Andronov E."/>
        </authorList>
    </citation>
    <scope>NUCLEOTIDE SEQUENCE [LARGE SCALE GENOMIC DNA]</scope>
    <source>
        <strain evidence="2 3">Ng87</strain>
    </source>
</reference>
<feature type="transmembrane region" description="Helical" evidence="1">
    <location>
        <begin position="67"/>
        <end position="89"/>
    </location>
</feature>
<dbReference type="Proteomes" id="UP000386575">
    <property type="component" value="Unassembled WGS sequence"/>
</dbReference>
<accession>A0A6A1TKU3</accession>
<dbReference type="AlphaFoldDB" id="A0A6A1TKU3"/>
<gene>
    <name evidence="2" type="ORF">F4V91_26050</name>
</gene>
<comment type="caution">
    <text evidence="2">The sequence shown here is derived from an EMBL/GenBank/DDBJ whole genome shotgun (WGS) entry which is preliminary data.</text>
</comment>
<name>A0A6A1TKU3_NEOGA</name>
<sequence>MVIAVLLGTMTIAYLRAFDFWPLGFADGLRGVLDLAGPLILLAVVLTLLVWLASAFIALYRRNFRRAAGSVIAILSVPACSAILLATSLSDPWVWYVVLNKSRFETAAANSVSLASPKYVVLEERDITTGIAGVTENHFVALIYSESDPDELASSIPGLSHIYGHFYRRDEFM</sequence>
<organism evidence="2 3">
    <name type="scientific">Neorhizobium galegae</name>
    <name type="common">Rhizobium galegae</name>
    <dbReference type="NCBI Taxonomy" id="399"/>
    <lineage>
        <taxon>Bacteria</taxon>
        <taxon>Pseudomonadati</taxon>
        <taxon>Pseudomonadota</taxon>
        <taxon>Alphaproteobacteria</taxon>
        <taxon>Hyphomicrobiales</taxon>
        <taxon>Rhizobiaceae</taxon>
        <taxon>Rhizobium/Agrobacterium group</taxon>
        <taxon>Neorhizobium</taxon>
    </lineage>
</organism>
<keyword evidence="1" id="KW-1133">Transmembrane helix</keyword>
<keyword evidence="1" id="KW-0812">Transmembrane</keyword>